<dbReference type="Gene3D" id="3.30.830.10">
    <property type="entry name" value="Metalloenzyme, LuxS/M16 peptidase-like"/>
    <property type="match status" value="2"/>
</dbReference>
<dbReference type="RefSeq" id="XP_020048077.1">
    <property type="nucleotide sequence ID" value="XM_020192912.1"/>
</dbReference>
<accession>A0A1D2VJM1</accession>
<dbReference type="SUPFAM" id="SSF63411">
    <property type="entry name" value="LuxS/MPP-like metallohydrolase"/>
    <property type="match status" value="2"/>
</dbReference>
<evidence type="ECO:0000256" key="3">
    <source>
        <dbReference type="ARBA" id="ARBA00022660"/>
    </source>
</evidence>
<dbReference type="EMBL" id="KV454478">
    <property type="protein sequence ID" value="ODV61770.1"/>
    <property type="molecule type" value="Genomic_DNA"/>
</dbReference>
<dbReference type="InterPro" id="IPR011249">
    <property type="entry name" value="Metalloenz_LuxS/M16"/>
</dbReference>
<dbReference type="AlphaFoldDB" id="A0A1D2VJM1"/>
<dbReference type="PANTHER" id="PTHR11851:SF209">
    <property type="entry name" value="CYTOCHROME B-C1 COMPLEX SUBUNIT 2, MITOCHONDRIAL"/>
    <property type="match status" value="1"/>
</dbReference>
<dbReference type="InParanoid" id="A0A1D2VJM1"/>
<evidence type="ECO:0000256" key="11">
    <source>
        <dbReference type="ARBA" id="ARBA00041372"/>
    </source>
</evidence>
<keyword evidence="8" id="KW-0472">Membrane</keyword>
<evidence type="ECO:0000313" key="15">
    <source>
        <dbReference type="Proteomes" id="UP000095038"/>
    </source>
</evidence>
<evidence type="ECO:0000256" key="6">
    <source>
        <dbReference type="ARBA" id="ARBA00022982"/>
    </source>
</evidence>
<dbReference type="PANTHER" id="PTHR11851">
    <property type="entry name" value="METALLOPROTEASE"/>
    <property type="match status" value="1"/>
</dbReference>
<evidence type="ECO:0000256" key="4">
    <source>
        <dbReference type="ARBA" id="ARBA00022792"/>
    </source>
</evidence>
<feature type="domain" description="Peptidase M16 N-terminal" evidence="13">
    <location>
        <begin position="17"/>
        <end position="152"/>
    </location>
</feature>
<proteinExistence type="inferred from homology"/>
<dbReference type="InterPro" id="IPR050361">
    <property type="entry name" value="MPP/UQCRC_Complex"/>
</dbReference>
<keyword evidence="6" id="KW-0249">Electron transport</keyword>
<evidence type="ECO:0000256" key="10">
    <source>
        <dbReference type="ARBA" id="ARBA00040751"/>
    </source>
</evidence>
<comment type="similarity">
    <text evidence="9">Belongs to the peptidase M16 family. UQCRC2/QCR2 subfamily.</text>
</comment>
<keyword evidence="5" id="KW-0809">Transit peptide</keyword>
<keyword evidence="2" id="KW-0813">Transport</keyword>
<gene>
    <name evidence="14" type="ORF">ASCRUDRAFT_75055</name>
</gene>
<dbReference type="STRING" id="1344418.A0A1D2VJM1"/>
<dbReference type="OrthoDB" id="6369905at2759"/>
<dbReference type="GO" id="GO:0046872">
    <property type="term" value="F:metal ion binding"/>
    <property type="evidence" value="ECO:0007669"/>
    <property type="project" value="InterPro"/>
</dbReference>
<protein>
    <recommendedName>
        <fullName evidence="10">Cytochrome b-c1 complex subunit 2, mitochondrial</fullName>
    </recommendedName>
    <alternativeName>
        <fullName evidence="12">Complex III subunit 2</fullName>
    </alternativeName>
    <alternativeName>
        <fullName evidence="11">Core protein II</fullName>
    </alternativeName>
</protein>
<evidence type="ECO:0000256" key="1">
    <source>
        <dbReference type="ARBA" id="ARBA00004443"/>
    </source>
</evidence>
<reference evidence="15" key="1">
    <citation type="submission" date="2016-05" db="EMBL/GenBank/DDBJ databases">
        <title>Comparative genomics of biotechnologically important yeasts.</title>
        <authorList>
            <consortium name="DOE Joint Genome Institute"/>
            <person name="Riley R."/>
            <person name="Haridas S."/>
            <person name="Wolfe K.H."/>
            <person name="Lopes M.R."/>
            <person name="Hittinger C.T."/>
            <person name="Goker M."/>
            <person name="Salamov A."/>
            <person name="Wisecaver J."/>
            <person name="Long T.M."/>
            <person name="Aerts A.L."/>
            <person name="Barry K."/>
            <person name="Choi C."/>
            <person name="Clum A."/>
            <person name="Coughlan A.Y."/>
            <person name="Deshpande S."/>
            <person name="Douglass A.P."/>
            <person name="Hanson S.J."/>
            <person name="Klenk H.-P."/>
            <person name="Labutti K."/>
            <person name="Lapidus A."/>
            <person name="Lindquist E."/>
            <person name="Lipzen A."/>
            <person name="Meier-Kolthoff J.P."/>
            <person name="Ohm R.A."/>
            <person name="Otillar R.P."/>
            <person name="Pangilinan J."/>
            <person name="Peng Y."/>
            <person name="Rokas A."/>
            <person name="Rosa C.A."/>
            <person name="Scheuner C."/>
            <person name="Sibirny A.A."/>
            <person name="Slot J.C."/>
            <person name="Stielow J.B."/>
            <person name="Sun H."/>
            <person name="Kurtzman C.P."/>
            <person name="Blackwell M."/>
            <person name="Grigoriev I.V."/>
            <person name="Jeffries T.W."/>
        </authorList>
    </citation>
    <scope>NUCLEOTIDE SEQUENCE [LARGE SCALE GENOMIC DNA]</scope>
    <source>
        <strain evidence="15">DSM 1968</strain>
    </source>
</reference>
<evidence type="ECO:0000256" key="12">
    <source>
        <dbReference type="ARBA" id="ARBA00041778"/>
    </source>
</evidence>
<keyword evidence="15" id="KW-1185">Reference proteome</keyword>
<evidence type="ECO:0000256" key="2">
    <source>
        <dbReference type="ARBA" id="ARBA00022448"/>
    </source>
</evidence>
<dbReference type="GO" id="GO:0006122">
    <property type="term" value="P:mitochondrial electron transport, ubiquinol to cytochrome c"/>
    <property type="evidence" value="ECO:0007669"/>
    <property type="project" value="EnsemblFungi"/>
</dbReference>
<dbReference type="FunCoup" id="A0A1D2VJM1">
    <property type="interactions" value="312"/>
</dbReference>
<keyword evidence="4" id="KW-0999">Mitochondrion inner membrane</keyword>
<evidence type="ECO:0000256" key="5">
    <source>
        <dbReference type="ARBA" id="ARBA00022946"/>
    </source>
</evidence>
<name>A0A1D2VJM1_9ASCO</name>
<evidence type="ECO:0000259" key="13">
    <source>
        <dbReference type="Pfam" id="PF00675"/>
    </source>
</evidence>
<keyword evidence="7" id="KW-0496">Mitochondrion</keyword>
<keyword evidence="3" id="KW-0679">Respiratory chain</keyword>
<dbReference type="GO" id="GO:0045275">
    <property type="term" value="C:respiratory chain complex III"/>
    <property type="evidence" value="ECO:0007669"/>
    <property type="project" value="EnsemblFungi"/>
</dbReference>
<dbReference type="GeneID" id="30966548"/>
<dbReference type="GO" id="GO:0030061">
    <property type="term" value="C:mitochondrial crista"/>
    <property type="evidence" value="ECO:0007669"/>
    <property type="project" value="EnsemblFungi"/>
</dbReference>
<evidence type="ECO:0000256" key="7">
    <source>
        <dbReference type="ARBA" id="ARBA00023128"/>
    </source>
</evidence>
<dbReference type="Pfam" id="PF00675">
    <property type="entry name" value="Peptidase_M16"/>
    <property type="match status" value="1"/>
</dbReference>
<dbReference type="InterPro" id="IPR011765">
    <property type="entry name" value="Pept_M16_N"/>
</dbReference>
<dbReference type="FunFam" id="3.30.830.10:FF:000021">
    <property type="entry name" value="Cytochrome b-c1 complex subunit 2"/>
    <property type="match status" value="1"/>
</dbReference>
<sequence length="365" mass="40294">MFRRSYATLASNLKVTATDSEGPLSHLVVKINAGSRYAPKDGVSHLLSRFNFQNNSKKSALRFVRESELIGATFNSTLTRDSIILSSTFKKSDLPYLVNQFADTLHSTSFKPHEYDEVVLPTALNDNYVANKSSIFQAVESLFQISYKNGLNKPLYYDQVDPVSIDDIQAFSKSAYTQSNIEILGSNINKDDLLKFIQSSAFSELPKGEKLVDTVTFNNNSLYQSKIRSKNSDQVISIGIPVTPNEFPAYQTLSTYLNFNYKSTLSTLYKFHDTGLFTLIAKDTDPASLSKDFKSLLADLKSGIDLSPFANLAKLDLALSAETNPSDSFTISSAGEISTFSLPANFNYVTVGRTSSLPSVDDLVN</sequence>
<dbReference type="GO" id="GO:0008121">
    <property type="term" value="F:quinol-cytochrome-c reductase activity"/>
    <property type="evidence" value="ECO:0007669"/>
    <property type="project" value="EnsemblFungi"/>
</dbReference>
<evidence type="ECO:0000256" key="9">
    <source>
        <dbReference type="ARBA" id="ARBA00038146"/>
    </source>
</evidence>
<comment type="subcellular location">
    <subcellularLocation>
        <location evidence="1">Mitochondrion inner membrane</location>
        <topology evidence="1">Peripheral membrane protein</topology>
        <orientation evidence="1">Matrix side</orientation>
    </subcellularLocation>
</comment>
<evidence type="ECO:0000313" key="14">
    <source>
        <dbReference type="EMBL" id="ODV61770.1"/>
    </source>
</evidence>
<dbReference type="Proteomes" id="UP000095038">
    <property type="component" value="Unassembled WGS sequence"/>
</dbReference>
<evidence type="ECO:0000256" key="8">
    <source>
        <dbReference type="ARBA" id="ARBA00023136"/>
    </source>
</evidence>
<organism evidence="14 15">
    <name type="scientific">Ascoidea rubescens DSM 1968</name>
    <dbReference type="NCBI Taxonomy" id="1344418"/>
    <lineage>
        <taxon>Eukaryota</taxon>
        <taxon>Fungi</taxon>
        <taxon>Dikarya</taxon>
        <taxon>Ascomycota</taxon>
        <taxon>Saccharomycotina</taxon>
        <taxon>Saccharomycetes</taxon>
        <taxon>Ascoideaceae</taxon>
        <taxon>Ascoidea</taxon>
    </lineage>
</organism>